<proteinExistence type="predicted"/>
<evidence type="ECO:0000313" key="2">
    <source>
        <dbReference type="Proteomes" id="UP000004090"/>
    </source>
</evidence>
<reference evidence="1 2" key="2">
    <citation type="submission" date="2007-09" db="EMBL/GenBank/DDBJ databases">
        <authorList>
            <person name="Fulton L."/>
            <person name="Clifton S."/>
            <person name="Fulton B."/>
            <person name="Xu J."/>
            <person name="Minx P."/>
            <person name="Pepin K.H."/>
            <person name="Johnson M."/>
            <person name="Thiruvilangam P."/>
            <person name="Bhonagiri V."/>
            <person name="Nash W.E."/>
            <person name="Mardis E.R."/>
            <person name="Wilson R.K."/>
        </authorList>
    </citation>
    <scope>NUCLEOTIDE SEQUENCE [LARGE SCALE GENOMIC DNA]</scope>
    <source>
        <strain evidence="1 2">DSM 3991</strain>
    </source>
</reference>
<accession>A8RB11</accession>
<protein>
    <submittedName>
        <fullName evidence="1">Uncharacterized protein</fullName>
    </submittedName>
</protein>
<evidence type="ECO:0000313" key="1">
    <source>
        <dbReference type="EMBL" id="EDP11794.1"/>
    </source>
</evidence>
<name>A8RB11_9FIRM</name>
<reference evidence="1 2" key="1">
    <citation type="submission" date="2007-09" db="EMBL/GenBank/DDBJ databases">
        <title>Draft genome sequence of Eubacterium dolichum (DSM 3991).</title>
        <authorList>
            <person name="Sudarsanam P."/>
            <person name="Ley R."/>
            <person name="Guruge J."/>
            <person name="Turnbaugh P.J."/>
            <person name="Mahowald M."/>
            <person name="Liep D."/>
            <person name="Gordon J."/>
        </authorList>
    </citation>
    <scope>NUCLEOTIDE SEQUENCE [LARGE SCALE GENOMIC DNA]</scope>
    <source>
        <strain evidence="1 2">DSM 3991</strain>
    </source>
</reference>
<comment type="caution">
    <text evidence="1">The sequence shown here is derived from an EMBL/GenBank/DDBJ whole genome shotgun (WGS) entry which is preliminary data.</text>
</comment>
<sequence>MIADIHHVSSFSMPFYCIEKQEEIPPRKACNSARNFDIKKVLMLSV</sequence>
<gene>
    <name evidence="1" type="ORF">EUBDOL_00973</name>
</gene>
<organism evidence="1 2">
    <name type="scientific">Amedibacillus dolichus DSM 3991</name>
    <dbReference type="NCBI Taxonomy" id="428127"/>
    <lineage>
        <taxon>Bacteria</taxon>
        <taxon>Bacillati</taxon>
        <taxon>Bacillota</taxon>
        <taxon>Erysipelotrichia</taxon>
        <taxon>Erysipelotrichales</taxon>
        <taxon>Erysipelotrichaceae</taxon>
        <taxon>Amedibacillus</taxon>
    </lineage>
</organism>
<dbReference type="Proteomes" id="UP000004090">
    <property type="component" value="Unassembled WGS sequence"/>
</dbReference>
<dbReference type="AlphaFoldDB" id="A8RB11"/>
<dbReference type="EMBL" id="ABAW02000018">
    <property type="protein sequence ID" value="EDP11794.1"/>
    <property type="molecule type" value="Genomic_DNA"/>
</dbReference>
<dbReference type="HOGENOM" id="CLU_3183801_0_0_9"/>